<proteinExistence type="inferred from homology"/>
<keyword evidence="4" id="KW-0378">Hydrolase</keyword>
<protein>
    <recommendedName>
        <fullName evidence="2">Single-stranded-DNA-specific exonuclease RecJ</fullName>
    </recommendedName>
</protein>
<dbReference type="GO" id="GO:0006281">
    <property type="term" value="P:DNA repair"/>
    <property type="evidence" value="ECO:0007669"/>
    <property type="project" value="InterPro"/>
</dbReference>
<organism evidence="9 10">
    <name type="scientific">Candidatus Woesebacteria bacterium GW2011_GWA1_37_8</name>
    <dbReference type="NCBI Taxonomy" id="1618546"/>
    <lineage>
        <taxon>Bacteria</taxon>
        <taxon>Candidatus Woeseibacteriota</taxon>
    </lineage>
</organism>
<dbReference type="InterPro" id="IPR038763">
    <property type="entry name" value="DHH_sf"/>
</dbReference>
<evidence type="ECO:0000259" key="7">
    <source>
        <dbReference type="Pfam" id="PF02272"/>
    </source>
</evidence>
<sequence length="564" mass="62267">MRNYKWELLNNTKSKNFKIDELADFLLENRGLKTKKEKEEFLNPKNPQSIEIGELGISDKEVSIAVKRIIKAIAEDEDILIYGDYDADGICSSAILWECLYRYTKKVIPYIPDRFSEGYGINVDTVTSLKNNNPKLGLIITVNNNPKLGLIITVDNGIVAHNAVDAAKKLGIDVIIIDHHLEDEKLPKAVSIIHSTLTSGAGLAWFFAKELNKKLGKSAASSLELAAIGVVADQLPLVGINRSLVKFGIEELQNTKRPGLLALFQTAAFDKEKIGTYEIGYLIAPRINAMGRLSHGIDSLRLICTNNSTKANELAGLLNDTNIERQKVVDEVVTHAIKIQDDSKSKNKIIILAHESYHEGVIGLAASKLVERFYLPSIVISKGEVESKGSARSISGVNIIELIRGADELLIGGGGHTMAAGFSLKTENLEIFTNKLYELAKTHVDDNLLEKKLKIDTELKFENISAELLDILQAFEPFGMGNPTPVFSSSGCEVVEIKLIGADSRHIKLKLKNDGKVIDAIGFGMGELYESILSSKKMQIAYSVEKDTWNGYEKIQLKLKDVKY</sequence>
<evidence type="ECO:0000313" key="10">
    <source>
        <dbReference type="Proteomes" id="UP000034603"/>
    </source>
</evidence>
<evidence type="ECO:0000256" key="4">
    <source>
        <dbReference type="ARBA" id="ARBA00022801"/>
    </source>
</evidence>
<feature type="domain" description="DDH" evidence="6">
    <location>
        <begin position="79"/>
        <end position="229"/>
    </location>
</feature>
<accession>A0A0G0K4X2</accession>
<dbReference type="InterPro" id="IPR003156">
    <property type="entry name" value="DHHA1_dom"/>
</dbReference>
<dbReference type="SUPFAM" id="SSF64182">
    <property type="entry name" value="DHH phosphoesterases"/>
    <property type="match status" value="1"/>
</dbReference>
<dbReference type="Pfam" id="PF01368">
    <property type="entry name" value="DHH"/>
    <property type="match status" value="1"/>
</dbReference>
<dbReference type="PANTHER" id="PTHR30255">
    <property type="entry name" value="SINGLE-STRANDED-DNA-SPECIFIC EXONUCLEASE RECJ"/>
    <property type="match status" value="1"/>
</dbReference>
<dbReference type="GO" id="GO:0003676">
    <property type="term" value="F:nucleic acid binding"/>
    <property type="evidence" value="ECO:0007669"/>
    <property type="project" value="InterPro"/>
</dbReference>
<dbReference type="Gene3D" id="3.90.1640.30">
    <property type="match status" value="1"/>
</dbReference>
<reference evidence="9 10" key="1">
    <citation type="journal article" date="2015" name="Nature">
        <title>rRNA introns, odd ribosomes, and small enigmatic genomes across a large radiation of phyla.</title>
        <authorList>
            <person name="Brown C.T."/>
            <person name="Hug L.A."/>
            <person name="Thomas B.C."/>
            <person name="Sharon I."/>
            <person name="Castelle C.J."/>
            <person name="Singh A."/>
            <person name="Wilkins M.J."/>
            <person name="Williams K.H."/>
            <person name="Banfield J.F."/>
        </authorList>
    </citation>
    <scope>NUCLEOTIDE SEQUENCE [LARGE SCALE GENOMIC DNA]</scope>
</reference>
<feature type="domain" description="DHHA1" evidence="7">
    <location>
        <begin position="348"/>
        <end position="440"/>
    </location>
</feature>
<comment type="similarity">
    <text evidence="1">Belongs to the RecJ family.</text>
</comment>
<evidence type="ECO:0000259" key="6">
    <source>
        <dbReference type="Pfam" id="PF01368"/>
    </source>
</evidence>
<comment type="caution">
    <text evidence="9">The sequence shown here is derived from an EMBL/GenBank/DDBJ whole genome shotgun (WGS) entry which is preliminary data.</text>
</comment>
<dbReference type="Pfam" id="PF02272">
    <property type="entry name" value="DHHA1"/>
    <property type="match status" value="1"/>
</dbReference>
<dbReference type="InterPro" id="IPR051673">
    <property type="entry name" value="SSDNA_exonuclease_RecJ"/>
</dbReference>
<dbReference type="PANTHER" id="PTHR30255:SF2">
    <property type="entry name" value="SINGLE-STRANDED-DNA-SPECIFIC EXONUCLEASE RECJ"/>
    <property type="match status" value="1"/>
</dbReference>
<dbReference type="InterPro" id="IPR004610">
    <property type="entry name" value="RecJ"/>
</dbReference>
<dbReference type="PATRIC" id="fig|1618546.3.peg.730"/>
<evidence type="ECO:0000256" key="5">
    <source>
        <dbReference type="ARBA" id="ARBA00022839"/>
    </source>
</evidence>
<dbReference type="Proteomes" id="UP000034603">
    <property type="component" value="Unassembled WGS sequence"/>
</dbReference>
<dbReference type="GO" id="GO:0006310">
    <property type="term" value="P:DNA recombination"/>
    <property type="evidence" value="ECO:0007669"/>
    <property type="project" value="InterPro"/>
</dbReference>
<feature type="domain" description="RecJ OB" evidence="8">
    <location>
        <begin position="455"/>
        <end position="561"/>
    </location>
</feature>
<dbReference type="NCBIfam" id="TIGR00644">
    <property type="entry name" value="recJ"/>
    <property type="match status" value="1"/>
</dbReference>
<keyword evidence="5 9" id="KW-0269">Exonuclease</keyword>
<evidence type="ECO:0000256" key="3">
    <source>
        <dbReference type="ARBA" id="ARBA00022722"/>
    </source>
</evidence>
<dbReference type="Gene3D" id="2.40.50.460">
    <property type="match status" value="1"/>
</dbReference>
<name>A0A0G0K4X2_9BACT</name>
<evidence type="ECO:0000256" key="1">
    <source>
        <dbReference type="ARBA" id="ARBA00005915"/>
    </source>
</evidence>
<evidence type="ECO:0000313" key="9">
    <source>
        <dbReference type="EMBL" id="KKQ44119.1"/>
    </source>
</evidence>
<dbReference type="GO" id="GO:0008409">
    <property type="term" value="F:5'-3' exonuclease activity"/>
    <property type="evidence" value="ECO:0007669"/>
    <property type="project" value="InterPro"/>
</dbReference>
<dbReference type="Pfam" id="PF17768">
    <property type="entry name" value="RecJ_OB"/>
    <property type="match status" value="1"/>
</dbReference>
<dbReference type="InterPro" id="IPR041122">
    <property type="entry name" value="RecJ_OB"/>
</dbReference>
<dbReference type="EMBL" id="LBTR01000032">
    <property type="protein sequence ID" value="KKQ44119.1"/>
    <property type="molecule type" value="Genomic_DNA"/>
</dbReference>
<evidence type="ECO:0000256" key="2">
    <source>
        <dbReference type="ARBA" id="ARBA00019841"/>
    </source>
</evidence>
<dbReference type="InterPro" id="IPR001667">
    <property type="entry name" value="DDH_dom"/>
</dbReference>
<evidence type="ECO:0000259" key="8">
    <source>
        <dbReference type="Pfam" id="PF17768"/>
    </source>
</evidence>
<gene>
    <name evidence="9" type="ORF">US62_C0032G0003</name>
</gene>
<dbReference type="AlphaFoldDB" id="A0A0G0K4X2"/>
<keyword evidence="3" id="KW-0540">Nuclease</keyword>